<organism evidence="7 8">
    <name type="scientific">Elliptochloris bilobata</name>
    <dbReference type="NCBI Taxonomy" id="381761"/>
    <lineage>
        <taxon>Eukaryota</taxon>
        <taxon>Viridiplantae</taxon>
        <taxon>Chlorophyta</taxon>
        <taxon>core chlorophytes</taxon>
        <taxon>Trebouxiophyceae</taxon>
        <taxon>Trebouxiophyceae incertae sedis</taxon>
        <taxon>Elliptochloris clade</taxon>
        <taxon>Elliptochloris</taxon>
    </lineage>
</organism>
<dbReference type="GO" id="GO:0006096">
    <property type="term" value="P:glycolytic process"/>
    <property type="evidence" value="ECO:0007669"/>
    <property type="project" value="UniProtKB-KW"/>
</dbReference>
<dbReference type="SUPFAM" id="SSF51569">
    <property type="entry name" value="Aldolase"/>
    <property type="match status" value="1"/>
</dbReference>
<comment type="pathway">
    <text evidence="2">Carbohydrate degradation; glycolysis; D-glyceraldehyde 3-phosphate and glycerone phosphate from D-glucose: step 4/4.</text>
</comment>
<gene>
    <name evidence="7" type="ORF">WJX81_004472</name>
</gene>
<keyword evidence="8" id="KW-1185">Reference proteome</keyword>
<evidence type="ECO:0000256" key="4">
    <source>
        <dbReference type="ARBA" id="ARBA00013068"/>
    </source>
</evidence>
<evidence type="ECO:0000256" key="2">
    <source>
        <dbReference type="ARBA" id="ARBA00004714"/>
    </source>
</evidence>
<evidence type="ECO:0000313" key="7">
    <source>
        <dbReference type="EMBL" id="KAK9839825.1"/>
    </source>
</evidence>
<accession>A0AAW1S1D2</accession>
<comment type="catalytic activity">
    <reaction evidence="1">
        <text>beta-D-fructose 1,6-bisphosphate = D-glyceraldehyde 3-phosphate + dihydroxyacetone phosphate</text>
        <dbReference type="Rhea" id="RHEA:14729"/>
        <dbReference type="ChEBI" id="CHEBI:32966"/>
        <dbReference type="ChEBI" id="CHEBI:57642"/>
        <dbReference type="ChEBI" id="CHEBI:59776"/>
        <dbReference type="EC" id="4.1.2.13"/>
    </reaction>
</comment>
<dbReference type="EMBL" id="JALJOU010000014">
    <property type="protein sequence ID" value="KAK9839825.1"/>
    <property type="molecule type" value="Genomic_DNA"/>
</dbReference>
<dbReference type="PANTHER" id="PTHR11627">
    <property type="entry name" value="FRUCTOSE-BISPHOSPHATE ALDOLASE"/>
    <property type="match status" value="1"/>
</dbReference>
<dbReference type="EC" id="4.1.2.13" evidence="4"/>
<evidence type="ECO:0000256" key="3">
    <source>
        <dbReference type="ARBA" id="ARBA00010387"/>
    </source>
</evidence>
<dbReference type="InterPro" id="IPR000741">
    <property type="entry name" value="FBA_I"/>
</dbReference>
<keyword evidence="6" id="KW-0456">Lyase</keyword>
<dbReference type="Pfam" id="PF00274">
    <property type="entry name" value="Glycolytic"/>
    <property type="match status" value="1"/>
</dbReference>
<proteinExistence type="inferred from homology"/>
<reference evidence="7 8" key="1">
    <citation type="journal article" date="2024" name="Nat. Commun.">
        <title>Phylogenomics reveals the evolutionary origins of lichenization in chlorophyte algae.</title>
        <authorList>
            <person name="Puginier C."/>
            <person name="Libourel C."/>
            <person name="Otte J."/>
            <person name="Skaloud P."/>
            <person name="Haon M."/>
            <person name="Grisel S."/>
            <person name="Petersen M."/>
            <person name="Berrin J.G."/>
            <person name="Delaux P.M."/>
            <person name="Dal Grande F."/>
            <person name="Keller J."/>
        </authorList>
    </citation>
    <scope>NUCLEOTIDE SEQUENCE [LARGE SCALE GENOMIC DNA]</scope>
    <source>
        <strain evidence="7 8">SAG 245.80</strain>
    </source>
</reference>
<dbReference type="Proteomes" id="UP001445335">
    <property type="component" value="Unassembled WGS sequence"/>
</dbReference>
<name>A0AAW1S1D2_9CHLO</name>
<dbReference type="FunFam" id="3.20.20.70:FF:000140">
    <property type="entry name" value="Fructose-bisphosphate aldolase"/>
    <property type="match status" value="1"/>
</dbReference>
<dbReference type="NCBIfam" id="NF033379">
    <property type="entry name" value="FrucBisAld_I"/>
    <property type="match status" value="1"/>
</dbReference>
<comment type="similarity">
    <text evidence="3">Belongs to the class I fructose-bisphosphate aldolase family.</text>
</comment>
<protein>
    <recommendedName>
        <fullName evidence="4">fructose-bisphosphate aldolase</fullName>
        <ecNumber evidence="4">4.1.2.13</ecNumber>
    </recommendedName>
</protein>
<evidence type="ECO:0000256" key="5">
    <source>
        <dbReference type="ARBA" id="ARBA00023152"/>
    </source>
</evidence>
<comment type="caution">
    <text evidence="7">The sequence shown here is derived from an EMBL/GenBank/DDBJ whole genome shotgun (WGS) entry which is preliminary data.</text>
</comment>
<dbReference type="AlphaFoldDB" id="A0AAW1S1D2"/>
<evidence type="ECO:0000256" key="1">
    <source>
        <dbReference type="ARBA" id="ARBA00000441"/>
    </source>
</evidence>
<evidence type="ECO:0000313" key="8">
    <source>
        <dbReference type="Proteomes" id="UP001445335"/>
    </source>
</evidence>
<keyword evidence="5" id="KW-0324">Glycolysis</keyword>
<sequence length="366" mass="38611">MSSSTAELCEVAQQLTAPGKGLLASDESTGTIGKRLAKAGILNTEENRRQYRELFYTADIGGGISGAILYEEALYQSASDGTPFVECLRQQGVLPGVKVDEGLVPFGEVEGETETRGLGGLAERCRRYRRAGVRFAKWRAALRISGEHGPSEAAAQRNAEQLAEYAAVCQACGLVPIVEPEVLIDGSHGIERSGAAAERVLQACVAALWRSNVVLEATLLKPMMVMPGADHTGSCAWPKEVAQATLTALRRSVPPAVPGIMFLSGGLSEEQATVNLNEINRAAAASGGAPWRLSFSFGRALQASVLEIWKEDRECVAAMERARAMAAALAAANGAASAGRYEAGSHPSILSGGGSLREAFRGWRAP</sequence>
<dbReference type="InterPro" id="IPR013785">
    <property type="entry name" value="Aldolase_TIM"/>
</dbReference>
<dbReference type="Gene3D" id="3.20.20.70">
    <property type="entry name" value="Aldolase class I"/>
    <property type="match status" value="1"/>
</dbReference>
<dbReference type="GO" id="GO:0004332">
    <property type="term" value="F:fructose-bisphosphate aldolase activity"/>
    <property type="evidence" value="ECO:0007669"/>
    <property type="project" value="UniProtKB-EC"/>
</dbReference>
<evidence type="ECO:0000256" key="6">
    <source>
        <dbReference type="ARBA" id="ARBA00023239"/>
    </source>
</evidence>